<dbReference type="KEGG" id="dbr:Deba_1855"/>
<dbReference type="Pfam" id="PF12705">
    <property type="entry name" value="PDDEXK_1"/>
    <property type="match status" value="1"/>
</dbReference>
<keyword evidence="3" id="KW-1185">Reference proteome</keyword>
<evidence type="ECO:0000313" key="3">
    <source>
        <dbReference type="Proteomes" id="UP000009047"/>
    </source>
</evidence>
<dbReference type="HOGENOM" id="CLU_294017_0_0_7"/>
<protein>
    <submittedName>
        <fullName evidence="2">ATP-dependent nuclease subunit B</fullName>
    </submittedName>
</protein>
<dbReference type="Gene3D" id="3.90.320.10">
    <property type="match status" value="1"/>
</dbReference>
<accession>E1QI27</accession>
<dbReference type="AlphaFoldDB" id="E1QI27"/>
<reference evidence="2 3" key="1">
    <citation type="journal article" date="2010" name="Stand. Genomic Sci.">
        <title>Complete genome sequence of Desulfarculus baarsii type strain (2st14).</title>
        <authorList>
            <person name="Sun H."/>
            <person name="Spring S."/>
            <person name="Lapidus A."/>
            <person name="Davenport K."/>
            <person name="Del Rio T.G."/>
            <person name="Tice H."/>
            <person name="Nolan M."/>
            <person name="Copeland A."/>
            <person name="Cheng J.F."/>
            <person name="Lucas S."/>
            <person name="Tapia R."/>
            <person name="Goodwin L."/>
            <person name="Pitluck S."/>
            <person name="Ivanova N."/>
            <person name="Pagani I."/>
            <person name="Mavromatis K."/>
            <person name="Ovchinnikova G."/>
            <person name="Pati A."/>
            <person name="Chen A."/>
            <person name="Palaniappan K."/>
            <person name="Hauser L."/>
            <person name="Chang Y.J."/>
            <person name="Jeffries C.D."/>
            <person name="Detter J.C."/>
            <person name="Han C."/>
            <person name="Rohde M."/>
            <person name="Brambilla E."/>
            <person name="Goker M."/>
            <person name="Woyke T."/>
            <person name="Bristow J."/>
            <person name="Eisen J.A."/>
            <person name="Markowitz V."/>
            <person name="Hugenholtz P."/>
            <person name="Kyrpides N.C."/>
            <person name="Klenk H.P."/>
            <person name="Land M."/>
        </authorList>
    </citation>
    <scope>NUCLEOTIDE SEQUENCE [LARGE SCALE GENOMIC DNA]</scope>
    <source>
        <strain evidence="3">ATCC 33931 / DSM 2075 / LMG 7858 / VKM B-1802 / 2st14</strain>
    </source>
</reference>
<name>E1QI27_DESB2</name>
<evidence type="ECO:0000313" key="2">
    <source>
        <dbReference type="EMBL" id="ADK85220.1"/>
    </source>
</evidence>
<dbReference type="EMBL" id="CP002085">
    <property type="protein sequence ID" value="ADK85220.1"/>
    <property type="molecule type" value="Genomic_DNA"/>
</dbReference>
<feature type="domain" description="PD-(D/E)XK endonuclease-like" evidence="1">
    <location>
        <begin position="734"/>
        <end position="1019"/>
    </location>
</feature>
<proteinExistence type="predicted"/>
<dbReference type="Gene3D" id="3.40.50.300">
    <property type="entry name" value="P-loop containing nucleotide triphosphate hydrolases"/>
    <property type="match status" value="1"/>
</dbReference>
<dbReference type="STRING" id="644282.Deba_1855"/>
<organism evidence="2 3">
    <name type="scientific">Desulfarculus baarsii (strain ATCC 33931 / DSM 2075 / LMG 7858 / VKM B-1802 / 2st14)</name>
    <dbReference type="NCBI Taxonomy" id="644282"/>
    <lineage>
        <taxon>Bacteria</taxon>
        <taxon>Pseudomonadati</taxon>
        <taxon>Thermodesulfobacteriota</taxon>
        <taxon>Desulfarculia</taxon>
        <taxon>Desulfarculales</taxon>
        <taxon>Desulfarculaceae</taxon>
        <taxon>Desulfarculus</taxon>
    </lineage>
</organism>
<dbReference type="InterPro" id="IPR011604">
    <property type="entry name" value="PDDEXK-like_dom_sf"/>
</dbReference>
<dbReference type="InterPro" id="IPR027417">
    <property type="entry name" value="P-loop_NTPase"/>
</dbReference>
<dbReference type="Proteomes" id="UP000009047">
    <property type="component" value="Chromosome"/>
</dbReference>
<dbReference type="SUPFAM" id="SSF52540">
    <property type="entry name" value="P-loop containing nucleoside triphosphate hydrolases"/>
    <property type="match status" value="1"/>
</dbReference>
<evidence type="ECO:0000259" key="1">
    <source>
        <dbReference type="Pfam" id="PF12705"/>
    </source>
</evidence>
<dbReference type="OrthoDB" id="9766257at2"/>
<dbReference type="eggNOG" id="COG3857">
    <property type="taxonomic scope" value="Bacteria"/>
</dbReference>
<dbReference type="RefSeq" id="WP_013258661.1">
    <property type="nucleotide sequence ID" value="NC_014365.1"/>
</dbReference>
<sequence length="1032" mass="111075">MNHLLHIWPGRQALAQAQAEQARLAPGGFLLAEPAFTLDNFLPALLQSLDQADAPGQISDLAGALLTQRLLADHPDHAEAFSGLRAGWRLPRRLWRLLVEIKAAGLGPADLRALNHEGLAGLLERYNLALAEVGLADQADGLTALIQAMNNGRAPRLLHECAGVVVHDVLWLRTLDMRLLGGLSTCAPVTVEFCLTPGLGARGPMAALLEHTAGYLERGGGNLLVHWRDMSTGHGPLAGLAMAMLGGAESPGDPGAALELWRAAGRYGEVEALLCRAAELTAGGVDPRRIAVVFPELDIYGQMAVDVAKRLELPLDYRSERPLAASPLVLAVLGLLELPGLDYERHALSAVWHSPYMGPALARLAGLERAPRAESLLAAAGYIDARQTPPQTRLAGEEGVALAKACAWLMERMRPLARRQGLPDFVGAALALLAELNLGAVVLAEPSRPEFIARDLAALAALEDALAQLGRAAESVRQGRAMSPGRLLSLLRQALRLQSAPGPGGQRGGVRLLRLDQAMGLRLEYVLAGGLDLGQFPQKPQAPNMLSSQERLALGQKAGLPVWRTDDEEYAGQMLRLCWLLAGVERGAVLSCAAADGQGASQEPAFFLREAARLLQRRLPEPRGGVYGQAPGLATAVDAQGLLGGLSHGLLRRRGRADLAQAALHHWLGLDAGLARRWRRLADLAAIERRRLWLDLLPGGRRQELADEYGGRLHSPQAQALLAEVLAQPAWRTLAPTQLEAMAACPMAWFFGRLLGVDALEEPGLALAGRDEGQMVHTALARFFAPEAFDPRWDREARRARLEDCLERAWAEAGKNQASHGFARSWRKRAVCELLAATLERMWSALEGGWRPVAVEERIDDWGLSLDVGDGPALVLGGVLDRLDAGQEDGRQALRVVDYKHAANPDLYKPQAKQEHWFVSAFQLPLYMAAAAKQRPAEVALGQIVCTKNPEKGIIQAREELPSDFFAENRDERARIAQNGGANLYNAVAALWARVSAGQLSASPAKAACEHCDFGTICRAKASPTAEQGDGA</sequence>
<gene>
    <name evidence="2" type="ordered locus">Deba_1855</name>
</gene>
<dbReference type="InterPro" id="IPR038726">
    <property type="entry name" value="PDDEXK_AddAB-type"/>
</dbReference>